<dbReference type="EMBL" id="JBHSLU010000017">
    <property type="protein sequence ID" value="MFC5505328.1"/>
    <property type="molecule type" value="Genomic_DNA"/>
</dbReference>
<keyword evidence="2" id="KW-1185">Reference proteome</keyword>
<organism evidence="1 2">
    <name type="scientific">Bosea massiliensis</name>
    <dbReference type="NCBI Taxonomy" id="151419"/>
    <lineage>
        <taxon>Bacteria</taxon>
        <taxon>Pseudomonadati</taxon>
        <taxon>Pseudomonadota</taxon>
        <taxon>Alphaproteobacteria</taxon>
        <taxon>Hyphomicrobiales</taxon>
        <taxon>Boseaceae</taxon>
        <taxon>Bosea</taxon>
    </lineage>
</organism>
<evidence type="ECO:0000313" key="2">
    <source>
        <dbReference type="Proteomes" id="UP001596060"/>
    </source>
</evidence>
<reference evidence="2" key="1">
    <citation type="journal article" date="2019" name="Int. J. Syst. Evol. Microbiol.">
        <title>The Global Catalogue of Microorganisms (GCM) 10K type strain sequencing project: providing services to taxonomists for standard genome sequencing and annotation.</title>
        <authorList>
            <consortium name="The Broad Institute Genomics Platform"/>
            <consortium name="The Broad Institute Genome Sequencing Center for Infectious Disease"/>
            <person name="Wu L."/>
            <person name="Ma J."/>
        </authorList>
    </citation>
    <scope>NUCLEOTIDE SEQUENCE [LARGE SCALE GENOMIC DNA]</scope>
    <source>
        <strain evidence="2">CCUG 43117</strain>
    </source>
</reference>
<name>A0ABW0P0Z1_9HYPH</name>
<proteinExistence type="predicted"/>
<protein>
    <submittedName>
        <fullName evidence="1">Uncharacterized protein</fullName>
    </submittedName>
</protein>
<accession>A0ABW0P0Z1</accession>
<sequence length="151" mass="16422">MMTFDELGLTEREHANMLQVRDLFARGAIEHSPSNVELPAGSVFYMGHACFRLDLDEARSGALMCIGGWIKAFDLGLVDVEEPYATRVAEADERAIAEFVSEAEGSLHSLLHPDVPWSAITPSVVARAIDTFLTHGVVDWRAVIGAASTAH</sequence>
<dbReference type="Proteomes" id="UP001596060">
    <property type="component" value="Unassembled WGS sequence"/>
</dbReference>
<evidence type="ECO:0000313" key="1">
    <source>
        <dbReference type="EMBL" id="MFC5505328.1"/>
    </source>
</evidence>
<gene>
    <name evidence="1" type="ORF">ACFPN9_08665</name>
</gene>
<comment type="caution">
    <text evidence="1">The sequence shown here is derived from an EMBL/GenBank/DDBJ whole genome shotgun (WGS) entry which is preliminary data.</text>
</comment>
<dbReference type="RefSeq" id="WP_377816411.1">
    <property type="nucleotide sequence ID" value="NZ_JBHSLU010000017.1"/>
</dbReference>